<dbReference type="EMBL" id="JAFEMO010000015">
    <property type="protein sequence ID" value="KAH7543911.1"/>
    <property type="molecule type" value="Genomic_DNA"/>
</dbReference>
<evidence type="ECO:0000256" key="1">
    <source>
        <dbReference type="SAM" id="MobiDB-lite"/>
    </source>
</evidence>
<proteinExistence type="predicted"/>
<sequence>MAGGVNSAVQRRQVRRKRRPSRPKEAESARVSTLETIRAEQPTTASCSVFVLLQYIAVSILKSGESGCLMNEAIMSAITIMMREAGEALGFVKGSHERSSKSSKVQVMGSLQKVAEEESSLRSLVESLKLESENVKKEHFELKEKEAGSRNRIYC</sequence>
<organism evidence="2 3">
    <name type="scientific">Xanthoceras sorbifolium</name>
    <dbReference type="NCBI Taxonomy" id="99658"/>
    <lineage>
        <taxon>Eukaryota</taxon>
        <taxon>Viridiplantae</taxon>
        <taxon>Streptophyta</taxon>
        <taxon>Embryophyta</taxon>
        <taxon>Tracheophyta</taxon>
        <taxon>Spermatophyta</taxon>
        <taxon>Magnoliopsida</taxon>
        <taxon>eudicotyledons</taxon>
        <taxon>Gunneridae</taxon>
        <taxon>Pentapetalae</taxon>
        <taxon>rosids</taxon>
        <taxon>malvids</taxon>
        <taxon>Sapindales</taxon>
        <taxon>Sapindaceae</taxon>
        <taxon>Xanthoceroideae</taxon>
        <taxon>Xanthoceras</taxon>
    </lineage>
</organism>
<protein>
    <submittedName>
        <fullName evidence="2">Uncharacterized protein</fullName>
    </submittedName>
</protein>
<keyword evidence="3" id="KW-1185">Reference proteome</keyword>
<gene>
    <name evidence="2" type="ORF">JRO89_XS15G0059900</name>
</gene>
<name>A0ABQ8H120_9ROSI</name>
<reference evidence="2 3" key="1">
    <citation type="submission" date="2021-02" db="EMBL/GenBank/DDBJ databases">
        <title>Plant Genome Project.</title>
        <authorList>
            <person name="Zhang R.-G."/>
        </authorList>
    </citation>
    <scope>NUCLEOTIDE SEQUENCE [LARGE SCALE GENOMIC DNA]</scope>
    <source>
        <tissue evidence="2">Leaves</tissue>
    </source>
</reference>
<comment type="caution">
    <text evidence="2">The sequence shown here is derived from an EMBL/GenBank/DDBJ whole genome shotgun (WGS) entry which is preliminary data.</text>
</comment>
<feature type="region of interest" description="Disordered" evidence="1">
    <location>
        <begin position="1"/>
        <end position="29"/>
    </location>
</feature>
<evidence type="ECO:0000313" key="2">
    <source>
        <dbReference type="EMBL" id="KAH7543911.1"/>
    </source>
</evidence>
<feature type="compositionally biased region" description="Basic residues" evidence="1">
    <location>
        <begin position="12"/>
        <end position="21"/>
    </location>
</feature>
<evidence type="ECO:0000313" key="3">
    <source>
        <dbReference type="Proteomes" id="UP000827721"/>
    </source>
</evidence>
<dbReference type="Proteomes" id="UP000827721">
    <property type="component" value="Unassembled WGS sequence"/>
</dbReference>
<accession>A0ABQ8H120</accession>